<gene>
    <name evidence="1" type="ORF">MM415B00536_0015</name>
</gene>
<reference evidence="1" key="1">
    <citation type="submission" date="2020-03" db="EMBL/GenBank/DDBJ databases">
        <title>The deep terrestrial virosphere.</title>
        <authorList>
            <person name="Holmfeldt K."/>
            <person name="Nilsson E."/>
            <person name="Simone D."/>
            <person name="Lopez-Fernandez M."/>
            <person name="Wu X."/>
            <person name="de Brujin I."/>
            <person name="Lundin D."/>
            <person name="Andersson A."/>
            <person name="Bertilsson S."/>
            <person name="Dopson M."/>
        </authorList>
    </citation>
    <scope>NUCLEOTIDE SEQUENCE</scope>
    <source>
        <strain evidence="1">MM415B00536</strain>
    </source>
</reference>
<evidence type="ECO:0000313" key="1">
    <source>
        <dbReference type="EMBL" id="QJA64114.1"/>
    </source>
</evidence>
<protein>
    <submittedName>
        <fullName evidence="1">Uncharacterized protein</fullName>
    </submittedName>
</protein>
<accession>A0A6M3J384</accession>
<sequence>MAIYSKQRYELRLLLSRMMNDLIKGTVTSPASGTFVCAETAWEKPDDFFNEWLEVFDYSGTGVGKSGKPTDWDNTTHTLTFKPADTLTAGDLVEMHRRFTVTEYNDNINMAIDMAAEHALLNKVDESIDLATDTYLYNLSTQFLYVRQIFQESSTAGLFDLEKPIDPRYWRIIKTSTIQLEFVKELFYPTDGRELRIIGLASPSSLDTDTEACPVNPTWVVNQAAALMHQSRIRGEGSDSEWHVEQMKLCQTMADKIKGGSPSFNVSLTGCRPVVEC</sequence>
<dbReference type="EMBL" id="MT141513">
    <property type="protein sequence ID" value="QJA64114.1"/>
    <property type="molecule type" value="Genomic_DNA"/>
</dbReference>
<name>A0A6M3J384_9ZZZZ</name>
<proteinExistence type="predicted"/>
<organism evidence="1">
    <name type="scientific">viral metagenome</name>
    <dbReference type="NCBI Taxonomy" id="1070528"/>
    <lineage>
        <taxon>unclassified sequences</taxon>
        <taxon>metagenomes</taxon>
        <taxon>organismal metagenomes</taxon>
    </lineage>
</organism>
<dbReference type="AlphaFoldDB" id="A0A6M3J384"/>